<evidence type="ECO:0000259" key="8">
    <source>
        <dbReference type="Pfam" id="PF18741"/>
    </source>
</evidence>
<gene>
    <name evidence="9" type="ORF">SKP52_09750</name>
</gene>
<feature type="compositionally biased region" description="Acidic residues" evidence="6">
    <location>
        <begin position="1533"/>
        <end position="1546"/>
    </location>
</feature>
<keyword evidence="1" id="KW-0547">Nucleotide-binding</keyword>
<protein>
    <submittedName>
        <fullName evidence="9">Uncharacterized protein</fullName>
    </submittedName>
</protein>
<feature type="region of interest" description="Disordered" evidence="6">
    <location>
        <begin position="1"/>
        <end position="25"/>
    </location>
</feature>
<dbReference type="Proteomes" id="UP000030907">
    <property type="component" value="Chromosome"/>
</dbReference>
<feature type="domain" description="DNA2/NAM7 helicase-like C-terminal" evidence="7">
    <location>
        <begin position="1198"/>
        <end position="1365"/>
    </location>
</feature>
<dbReference type="HOGENOM" id="CLU_000738_1_0_5"/>
<reference evidence="9 10" key="1">
    <citation type="journal article" date="2015" name="Int. J. Syst. Evol. Microbiol.">
        <title>Description of Sphingopyxis fribergensis sp. nov. - a soil bacterium with the ability to degrade styrene and phenylacetic acid.</title>
        <authorList>
            <person name="Oelschlagel M."/>
            <person name="Ruckert C."/>
            <person name="Kalinowski J."/>
            <person name="Schmidt G."/>
            <person name="Schlomann M."/>
            <person name="Tischler D."/>
        </authorList>
    </citation>
    <scope>NUCLEOTIDE SEQUENCE [LARGE SCALE GENOMIC DNA]</scope>
    <source>
        <strain evidence="9 10">Kp5.2</strain>
    </source>
</reference>
<feature type="region of interest" description="Disordered" evidence="6">
    <location>
        <begin position="1529"/>
        <end position="1572"/>
    </location>
</feature>
<dbReference type="KEGG" id="sphk:SKP52_09750"/>
<dbReference type="PANTHER" id="PTHR43788:SF8">
    <property type="entry name" value="DNA-BINDING PROTEIN SMUBP-2"/>
    <property type="match status" value="1"/>
</dbReference>
<name>A0A0A7PLQ6_9SPHN</name>
<keyword evidence="2" id="KW-0378">Hydrolase</keyword>
<evidence type="ECO:0000256" key="4">
    <source>
        <dbReference type="ARBA" id="ARBA00022840"/>
    </source>
</evidence>
<dbReference type="EMBL" id="CP009122">
    <property type="protein sequence ID" value="AJA08857.1"/>
    <property type="molecule type" value="Genomic_DNA"/>
</dbReference>
<dbReference type="InterPro" id="IPR041679">
    <property type="entry name" value="DNA2/NAM7-like_C"/>
</dbReference>
<dbReference type="Pfam" id="PF13087">
    <property type="entry name" value="AAA_12"/>
    <property type="match status" value="1"/>
</dbReference>
<proteinExistence type="predicted"/>
<dbReference type="PANTHER" id="PTHR43788">
    <property type="entry name" value="DNA2/NAM7 HELICASE FAMILY MEMBER"/>
    <property type="match status" value="1"/>
</dbReference>
<sequence length="1689" mass="186322">MPISYDPALTASPSAVAEPEHTPDPIVPFEPANPLVVSRMLDLIDYVISVEKDKLKIVTDVADHRAFNRNTAQLVELPGVHFNAVDGDEVAWLKVERLTKVPPPAPDDEELRPWVILLDDPAKQPRLREGLTASEVLQAKISLESDQTSVSLNEFSGRDAIEAAFATYLEDPWKRWAEQEKPRRETMTLYGSLFALQAALAAPDGTPQEFVCGIGYAALARGGKHLCYPLLTVPLDIELDHKSHVISVVPREEVSPAVEADPLDVLELKQVDAWRKDARRILDALEDSPLSPFAPETYDVILRHAAALLDPQARYVDGEGEIITPPAPGPELIVSSAFGFFQRERRATQLMADLLGFRALLEDGDVPLEIPGAIAALFTEPSSAVADEDFPTFRGINSIPGVTSSDGAGADLFFPKPFNGEQVQIAQRLAVGDGVVVQGPPGTGKTHTIANIISHYLATGRRVLVTSQKTPALQVLQEQLPAPIRPLAVSLLDSDREGLRQFRASVDLIAERLQGLRRSEIDSEIDTLDSRIDGLHRTLANLDRQIEELGRNALQSVMLNDQAIPPLDAAKEVWEAGDDAWWIEDAITPDPRHTPSFGSDDLAACRLARSELGELLGYLGKPLPPADLFADIEAIVSTHTDLAQAAAIRREINSGALWPLVDETPETLDAAAVLHERLSAWTLKRDALGKNAPPWDNALEALLAAPSDPLLLAIRGLKNDASELADDHAWFMTRPVELPAEALDDPRFVAAVEGLQSGGQGLGGLAGLFARRTKQSLSGVRLRGKPPRGAEEWQAVARHIRSQERATMFTASWNHACTTSDVPRLASTGPAAGREAMRVVDRLESLFALHSEAVVLTKEVSILLPQWRGAVERHQDMGSTLYCLKLHLDRARLAKAEGVRRHLLVEIGAHETELHADARALVSSLGMDAMSVTECREQAIALSGRIEHLHRLRPHFDTVNDVAEKVTSSGAPRWASRLCSAPAIGEDVWCPSDWRRRWRLRQLASWLDASQKLGAFRTLHAERQRAEGDLSRAYTRLIEQRTWRELKKQASPAVMTALSAYAVAVGRIGKGTGKSANRHRKTARHAANAVKGALPCWIMPHHRVSESLPAELGIFDLVIVDEASQSTLAALPALFRARQILVVGDDKQVSPDHVGLAMDQANARAARYLTSQVALFQAPMREEASLYDLASVIFGGDNLMLREHFRCAAPIIEFSKRQFYRNELRPLRLSKSSERLDPVLIDVRVTDGYRKGKTNPPEADYIVSELRRMGDDPSFDDRTFGVTTLLGTEQAALIYKRIEGELGIPFIEKYHLRVGDPSAFQGDERDVMFLSMVVTAGNATALSGLGYEQRFNVAASRARERMILVRSIELDQLSPRDALRRAILEHFRSPFPADAADMQDARDRCESDFEREMFDLLAERGYSVDTQVKVGAHRIDMVVDGDEDRRLAIECDGDRYHGPEQWPSDMARQRTLERAGWRVWRCFASRFVRERTAVVEELAELLSTMDIQPRSASGRSRTYTELREWNSLSGTNEIDEADTDEDDASLGDDLLSGETTNTDPLQPVATRWNGHDTTETISIAPIGISEPSSPPSANTAQRVTETDVQAAILELLGNGEVWTNAELKQALSHVLPLHAGDRQQSSSRPNEEKWEELVNNALASSGRSNSLYARGLVSKAGFGMHRLAERDDR</sequence>
<feature type="domain" description="Restriction endonuclease type II-like" evidence="8">
    <location>
        <begin position="1409"/>
        <end position="1501"/>
    </location>
</feature>
<dbReference type="InterPro" id="IPR047187">
    <property type="entry name" value="SF1_C_Upf1"/>
</dbReference>
<dbReference type="STRING" id="1515612.SKP52_09750"/>
<evidence type="ECO:0000256" key="6">
    <source>
        <dbReference type="SAM" id="MobiDB-lite"/>
    </source>
</evidence>
<keyword evidence="10" id="KW-1185">Reference proteome</keyword>
<feature type="region of interest" description="Disordered" evidence="6">
    <location>
        <begin position="1580"/>
        <end position="1599"/>
    </location>
</feature>
<keyword evidence="4" id="KW-0067">ATP-binding</keyword>
<evidence type="ECO:0000313" key="9">
    <source>
        <dbReference type="EMBL" id="AJA08857.1"/>
    </source>
</evidence>
<dbReference type="InterPro" id="IPR011335">
    <property type="entry name" value="Restrct_endonuc-II-like"/>
</dbReference>
<dbReference type="SUPFAM" id="SSF52540">
    <property type="entry name" value="P-loop containing nucleoside triphosphate hydrolases"/>
    <property type="match status" value="1"/>
</dbReference>
<dbReference type="CDD" id="cd18808">
    <property type="entry name" value="SF1_C_Upf1"/>
    <property type="match status" value="1"/>
</dbReference>
<dbReference type="Pfam" id="PF13604">
    <property type="entry name" value="AAA_30"/>
    <property type="match status" value="1"/>
</dbReference>
<dbReference type="Pfam" id="PF18741">
    <property type="entry name" value="MTES_1575"/>
    <property type="match status" value="1"/>
</dbReference>
<feature type="coiled-coil region" evidence="5">
    <location>
        <begin position="525"/>
        <end position="552"/>
    </location>
</feature>
<evidence type="ECO:0000256" key="3">
    <source>
        <dbReference type="ARBA" id="ARBA00022806"/>
    </source>
</evidence>
<evidence type="ECO:0000256" key="2">
    <source>
        <dbReference type="ARBA" id="ARBA00022801"/>
    </source>
</evidence>
<dbReference type="InterPro" id="IPR050534">
    <property type="entry name" value="Coronavir_polyprotein_1ab"/>
</dbReference>
<dbReference type="SUPFAM" id="SSF52980">
    <property type="entry name" value="Restriction endonuclease-like"/>
    <property type="match status" value="1"/>
</dbReference>
<dbReference type="GO" id="GO:0016787">
    <property type="term" value="F:hydrolase activity"/>
    <property type="evidence" value="ECO:0007669"/>
    <property type="project" value="UniProtKB-KW"/>
</dbReference>
<evidence type="ECO:0000313" key="10">
    <source>
        <dbReference type="Proteomes" id="UP000030907"/>
    </source>
</evidence>
<dbReference type="GO" id="GO:0005524">
    <property type="term" value="F:ATP binding"/>
    <property type="evidence" value="ECO:0007669"/>
    <property type="project" value="UniProtKB-KW"/>
</dbReference>
<dbReference type="GO" id="GO:0043139">
    <property type="term" value="F:5'-3' DNA helicase activity"/>
    <property type="evidence" value="ECO:0007669"/>
    <property type="project" value="TreeGrafter"/>
</dbReference>
<keyword evidence="5" id="KW-0175">Coiled coil</keyword>
<evidence type="ECO:0000259" key="7">
    <source>
        <dbReference type="Pfam" id="PF13087"/>
    </source>
</evidence>
<organism evidence="9 10">
    <name type="scientific">Sphingopyxis fribergensis</name>
    <dbReference type="NCBI Taxonomy" id="1515612"/>
    <lineage>
        <taxon>Bacteria</taxon>
        <taxon>Pseudomonadati</taxon>
        <taxon>Pseudomonadota</taxon>
        <taxon>Alphaproteobacteria</taxon>
        <taxon>Sphingomonadales</taxon>
        <taxon>Sphingomonadaceae</taxon>
        <taxon>Sphingopyxis</taxon>
    </lineage>
</organism>
<dbReference type="Gene3D" id="3.40.960.10">
    <property type="entry name" value="VSR Endonuclease"/>
    <property type="match status" value="1"/>
</dbReference>
<evidence type="ECO:0000256" key="1">
    <source>
        <dbReference type="ARBA" id="ARBA00022741"/>
    </source>
</evidence>
<dbReference type="InterPro" id="IPR027417">
    <property type="entry name" value="P-loop_NTPase"/>
</dbReference>
<dbReference type="Gene3D" id="3.40.50.300">
    <property type="entry name" value="P-loop containing nucleotide triphosphate hydrolases"/>
    <property type="match status" value="3"/>
</dbReference>
<dbReference type="InterPro" id="IPR049468">
    <property type="entry name" value="Restrct_endonuc-II-like_dom"/>
</dbReference>
<accession>A0A0A7PLQ6</accession>
<evidence type="ECO:0000256" key="5">
    <source>
        <dbReference type="SAM" id="Coils"/>
    </source>
</evidence>
<keyword evidence="3" id="KW-0347">Helicase</keyword>